<evidence type="ECO:0000313" key="2">
    <source>
        <dbReference type="EMBL" id="SFB57774.1"/>
    </source>
</evidence>
<dbReference type="Pfam" id="PF11716">
    <property type="entry name" value="MDMPI_N"/>
    <property type="match status" value="1"/>
</dbReference>
<dbReference type="GO" id="GO:0046872">
    <property type="term" value="F:metal ion binding"/>
    <property type="evidence" value="ECO:0007669"/>
    <property type="project" value="InterPro"/>
</dbReference>
<dbReference type="InterPro" id="IPR017520">
    <property type="entry name" value="CHP03086"/>
</dbReference>
<dbReference type="Proteomes" id="UP000243799">
    <property type="component" value="Unassembled WGS sequence"/>
</dbReference>
<dbReference type="InterPro" id="IPR034660">
    <property type="entry name" value="DinB/YfiT-like"/>
</dbReference>
<dbReference type="Gene3D" id="1.20.120.450">
    <property type="entry name" value="dinb family like domain"/>
    <property type="match status" value="1"/>
</dbReference>
<dbReference type="SUPFAM" id="SSF109854">
    <property type="entry name" value="DinB/YfiT-like putative metalloenzymes"/>
    <property type="match status" value="1"/>
</dbReference>
<gene>
    <name evidence="2" type="ORF">SAMN05216266_12155</name>
</gene>
<proteinExistence type="predicted"/>
<protein>
    <submittedName>
        <fullName evidence="2">TIGR03086 family protein</fullName>
    </submittedName>
</protein>
<organism evidence="2 3">
    <name type="scientific">Amycolatopsis marina</name>
    <dbReference type="NCBI Taxonomy" id="490629"/>
    <lineage>
        <taxon>Bacteria</taxon>
        <taxon>Bacillati</taxon>
        <taxon>Actinomycetota</taxon>
        <taxon>Actinomycetes</taxon>
        <taxon>Pseudonocardiales</taxon>
        <taxon>Pseudonocardiaceae</taxon>
        <taxon>Amycolatopsis</taxon>
    </lineage>
</organism>
<dbReference type="AlphaFoldDB" id="A0A1I1C5A5"/>
<dbReference type="EMBL" id="FOKG01000021">
    <property type="protein sequence ID" value="SFB57774.1"/>
    <property type="molecule type" value="Genomic_DNA"/>
</dbReference>
<feature type="domain" description="Mycothiol-dependent maleylpyruvate isomerase metal-binding" evidence="1">
    <location>
        <begin position="12"/>
        <end position="129"/>
    </location>
</feature>
<accession>A0A1I1C5A5</accession>
<dbReference type="NCBIfam" id="TIGR03086">
    <property type="entry name" value="TIGR03086 family metal-binding protein"/>
    <property type="match status" value="1"/>
</dbReference>
<evidence type="ECO:0000313" key="3">
    <source>
        <dbReference type="Proteomes" id="UP000243799"/>
    </source>
</evidence>
<dbReference type="InterPro" id="IPR024344">
    <property type="entry name" value="MDMPI_metal-binding"/>
</dbReference>
<sequence length="188" mass="20453">MDLLDAHGRALRGFDQTILRVDQRQWRNATPCTEWNVHDLVSHLVHEQLWVPHLLAGRTLEEVGDRFDGDVLGSDPLRAWTEAATAARSAWTKPGALNRTVHVSSGRIGAADYGWQMTLDLAVHGWDLATAIGAPDPIEPDVAVSLIKEIGPEIEQWQDAGIFAPPVPVAEDANPAARLLGLVGRDPG</sequence>
<dbReference type="RefSeq" id="WP_091677249.1">
    <property type="nucleotide sequence ID" value="NZ_FOKG01000021.1"/>
</dbReference>
<dbReference type="InterPro" id="IPR017517">
    <property type="entry name" value="Maleyloyr_isom"/>
</dbReference>
<dbReference type="OrthoDB" id="5185819at2"/>
<name>A0A1I1C5A5_9PSEU</name>
<dbReference type="STRING" id="490629.SAMN05216266_12155"/>
<dbReference type="NCBIfam" id="TIGR03083">
    <property type="entry name" value="maleylpyruvate isomerase family mycothiol-dependent enzyme"/>
    <property type="match status" value="1"/>
</dbReference>
<keyword evidence="3" id="KW-1185">Reference proteome</keyword>
<evidence type="ECO:0000259" key="1">
    <source>
        <dbReference type="Pfam" id="PF11716"/>
    </source>
</evidence>
<reference evidence="3" key="1">
    <citation type="submission" date="2016-10" db="EMBL/GenBank/DDBJ databases">
        <authorList>
            <person name="Varghese N."/>
            <person name="Submissions S."/>
        </authorList>
    </citation>
    <scope>NUCLEOTIDE SEQUENCE [LARGE SCALE GENOMIC DNA]</scope>
    <source>
        <strain evidence="3">CGMCC 4.3568</strain>
    </source>
</reference>